<gene>
    <name evidence="2" type="ORF">KI387_000057</name>
</gene>
<name>A0AA38LLB1_TAXCH</name>
<dbReference type="EMBL" id="JAHRHJ020000001">
    <property type="protein sequence ID" value="KAH9327949.1"/>
    <property type="molecule type" value="Genomic_DNA"/>
</dbReference>
<comment type="caution">
    <text evidence="2">The sequence shown here is derived from an EMBL/GenBank/DDBJ whole genome shotgun (WGS) entry which is preliminary data.</text>
</comment>
<dbReference type="AlphaFoldDB" id="A0AA38LLB1"/>
<organism evidence="2 3">
    <name type="scientific">Taxus chinensis</name>
    <name type="common">Chinese yew</name>
    <name type="synonym">Taxus wallichiana var. chinensis</name>
    <dbReference type="NCBI Taxonomy" id="29808"/>
    <lineage>
        <taxon>Eukaryota</taxon>
        <taxon>Viridiplantae</taxon>
        <taxon>Streptophyta</taxon>
        <taxon>Embryophyta</taxon>
        <taxon>Tracheophyta</taxon>
        <taxon>Spermatophyta</taxon>
        <taxon>Pinopsida</taxon>
        <taxon>Pinidae</taxon>
        <taxon>Conifers II</taxon>
        <taxon>Cupressales</taxon>
        <taxon>Taxaceae</taxon>
        <taxon>Taxus</taxon>
    </lineage>
</organism>
<reference evidence="2 3" key="1">
    <citation type="journal article" date="2021" name="Nat. Plants">
        <title>The Taxus genome provides insights into paclitaxel biosynthesis.</title>
        <authorList>
            <person name="Xiong X."/>
            <person name="Gou J."/>
            <person name="Liao Q."/>
            <person name="Li Y."/>
            <person name="Zhou Q."/>
            <person name="Bi G."/>
            <person name="Li C."/>
            <person name="Du R."/>
            <person name="Wang X."/>
            <person name="Sun T."/>
            <person name="Guo L."/>
            <person name="Liang H."/>
            <person name="Lu P."/>
            <person name="Wu Y."/>
            <person name="Zhang Z."/>
            <person name="Ro D.K."/>
            <person name="Shang Y."/>
            <person name="Huang S."/>
            <person name="Yan J."/>
        </authorList>
    </citation>
    <scope>NUCLEOTIDE SEQUENCE [LARGE SCALE GENOMIC DNA]</scope>
    <source>
        <strain evidence="2">Ta-2019</strain>
    </source>
</reference>
<feature type="compositionally biased region" description="Basic and acidic residues" evidence="1">
    <location>
        <begin position="1"/>
        <end position="38"/>
    </location>
</feature>
<accession>A0AA38LLB1</accession>
<proteinExistence type="predicted"/>
<evidence type="ECO:0000313" key="2">
    <source>
        <dbReference type="EMBL" id="KAH9327949.1"/>
    </source>
</evidence>
<protein>
    <submittedName>
        <fullName evidence="2">Uncharacterized protein</fullName>
    </submittedName>
</protein>
<feature type="non-terminal residue" evidence="2">
    <location>
        <position position="72"/>
    </location>
</feature>
<evidence type="ECO:0000313" key="3">
    <source>
        <dbReference type="Proteomes" id="UP000824469"/>
    </source>
</evidence>
<feature type="region of interest" description="Disordered" evidence="1">
    <location>
        <begin position="1"/>
        <end position="41"/>
    </location>
</feature>
<dbReference type="Proteomes" id="UP000824469">
    <property type="component" value="Unassembled WGS sequence"/>
</dbReference>
<evidence type="ECO:0000256" key="1">
    <source>
        <dbReference type="SAM" id="MobiDB-lite"/>
    </source>
</evidence>
<keyword evidence="3" id="KW-1185">Reference proteome</keyword>
<sequence length="72" mass="8564">MKEMVEEMYQDRQREKGTREGKKEESSSSNNPKRDPLKSDFPSLKLDIKFELPMYIGELNAEKLDNWVKQIE</sequence>